<dbReference type="InterPro" id="IPR018062">
    <property type="entry name" value="HTH_AraC-typ_CS"/>
</dbReference>
<dbReference type="InterPro" id="IPR009057">
    <property type="entry name" value="Homeodomain-like_sf"/>
</dbReference>
<dbReference type="Pfam" id="PF12833">
    <property type="entry name" value="HTH_18"/>
    <property type="match status" value="1"/>
</dbReference>
<evidence type="ECO:0000256" key="4">
    <source>
        <dbReference type="ARBA" id="ARBA00023163"/>
    </source>
</evidence>
<keyword evidence="1" id="KW-0805">Transcription regulation</keyword>
<dbReference type="Pfam" id="PF02311">
    <property type="entry name" value="AraC_binding"/>
    <property type="match status" value="1"/>
</dbReference>
<dbReference type="SUPFAM" id="SSF51215">
    <property type="entry name" value="Regulatory protein AraC"/>
    <property type="match status" value="1"/>
</dbReference>
<dbReference type="RefSeq" id="WP_242159007.1">
    <property type="nucleotide sequence ID" value="NZ_CP131914.1"/>
</dbReference>
<dbReference type="Gene3D" id="1.10.10.60">
    <property type="entry name" value="Homeodomain-like"/>
    <property type="match status" value="2"/>
</dbReference>
<dbReference type="EMBL" id="CP131914">
    <property type="protein sequence ID" value="XCI79382.1"/>
    <property type="molecule type" value="Genomic_DNA"/>
</dbReference>
<evidence type="ECO:0000256" key="1">
    <source>
        <dbReference type="ARBA" id="ARBA00023015"/>
    </source>
</evidence>
<feature type="region of interest" description="Disordered" evidence="5">
    <location>
        <begin position="1"/>
        <end position="33"/>
    </location>
</feature>
<evidence type="ECO:0000313" key="8">
    <source>
        <dbReference type="EMBL" id="XCI79382.1"/>
    </source>
</evidence>
<evidence type="ECO:0000313" key="7">
    <source>
        <dbReference type="EMBL" id="MCI2260896.1"/>
    </source>
</evidence>
<dbReference type="InterPro" id="IPR050204">
    <property type="entry name" value="AraC_XylS_family_regulators"/>
</dbReference>
<dbReference type="InterPro" id="IPR037923">
    <property type="entry name" value="HTH-like"/>
</dbReference>
<evidence type="ECO:0000259" key="6">
    <source>
        <dbReference type="PROSITE" id="PS01124"/>
    </source>
</evidence>
<feature type="domain" description="HTH araC/xylS-type" evidence="6">
    <location>
        <begin position="262"/>
        <end position="359"/>
    </location>
</feature>
<dbReference type="InterPro" id="IPR018060">
    <property type="entry name" value="HTH_AraC"/>
</dbReference>
<dbReference type="GO" id="GO:0043565">
    <property type="term" value="F:sequence-specific DNA binding"/>
    <property type="evidence" value="ECO:0007669"/>
    <property type="project" value="InterPro"/>
</dbReference>
<dbReference type="KEGG" id="xin:Q7W82_13990"/>
<keyword evidence="9" id="KW-1185">Reference proteome</keyword>
<reference evidence="7" key="2">
    <citation type="submission" date="2022-01" db="EMBL/GenBank/DDBJ databases">
        <authorList>
            <person name="Rana R."/>
            <person name="Patil P.B."/>
        </authorList>
    </citation>
    <scope>NUCLEOTIDE SEQUENCE</scope>
    <source>
        <strain evidence="7">PPL560</strain>
    </source>
</reference>
<dbReference type="PROSITE" id="PS01124">
    <property type="entry name" value="HTH_ARAC_FAMILY_2"/>
    <property type="match status" value="1"/>
</dbReference>
<dbReference type="InterPro" id="IPR020449">
    <property type="entry name" value="Tscrpt_reg_AraC-type_HTH"/>
</dbReference>
<evidence type="ECO:0000313" key="9">
    <source>
        <dbReference type="Proteomes" id="UP001430647"/>
    </source>
</evidence>
<evidence type="ECO:0000256" key="2">
    <source>
        <dbReference type="ARBA" id="ARBA00023125"/>
    </source>
</evidence>
<evidence type="ECO:0000256" key="3">
    <source>
        <dbReference type="ARBA" id="ARBA00023159"/>
    </source>
</evidence>
<dbReference type="Proteomes" id="UP001430647">
    <property type="component" value="Unassembled WGS sequence"/>
</dbReference>
<dbReference type="SUPFAM" id="SSF46689">
    <property type="entry name" value="Homeodomain-like"/>
    <property type="match status" value="2"/>
</dbReference>
<reference evidence="7 9" key="1">
    <citation type="journal article" date="2022" name="Curr. Microbiol.">
        <title>Xanthomonas indica sp. nov., a Novel Member of Non-Pathogenic Xanthomonas Community from Healthy Rice Seeds.</title>
        <authorList>
            <person name="Rana R."/>
            <person name="Madhavan V.N."/>
            <person name="Saroha T."/>
            <person name="Bansal K."/>
            <person name="Kaur A."/>
            <person name="Sonti R.V."/>
            <person name="Patel H.K."/>
            <person name="Patil P.B."/>
        </authorList>
    </citation>
    <scope>NUCLEOTIDE SEQUENCE [LARGE SCALE GENOMIC DNA]</scope>
    <source>
        <strain evidence="7 9">PPL560</strain>
    </source>
</reference>
<dbReference type="AlphaFoldDB" id="A0AAU8I1W1"/>
<dbReference type="EMBL" id="JAKJPQ010000003">
    <property type="protein sequence ID" value="MCI2260896.1"/>
    <property type="molecule type" value="Genomic_DNA"/>
</dbReference>
<dbReference type="InterPro" id="IPR003313">
    <property type="entry name" value="AraC-bd"/>
</dbReference>
<dbReference type="PANTHER" id="PTHR46796:SF2">
    <property type="entry name" value="TRANSCRIPTIONAL REGULATORY PROTEIN"/>
    <property type="match status" value="1"/>
</dbReference>
<organism evidence="8">
    <name type="scientific">Xanthomonas indica</name>
    <dbReference type="NCBI Taxonomy" id="2912242"/>
    <lineage>
        <taxon>Bacteria</taxon>
        <taxon>Pseudomonadati</taxon>
        <taxon>Pseudomonadota</taxon>
        <taxon>Gammaproteobacteria</taxon>
        <taxon>Lysobacterales</taxon>
        <taxon>Lysobacteraceae</taxon>
        <taxon>Xanthomonas</taxon>
    </lineage>
</organism>
<gene>
    <name evidence="7" type="ORF">L3V74_05025</name>
    <name evidence="8" type="ORF">Q7W82_13990</name>
</gene>
<dbReference type="SMART" id="SM00342">
    <property type="entry name" value="HTH_ARAC"/>
    <property type="match status" value="1"/>
</dbReference>
<evidence type="ECO:0000256" key="5">
    <source>
        <dbReference type="SAM" id="MobiDB-lite"/>
    </source>
</evidence>
<proteinExistence type="predicted"/>
<reference evidence="8" key="3">
    <citation type="submission" date="2023-08" db="EMBL/GenBank/DDBJ databases">
        <title>Complete genome sequence of Xanthomonas indica.</title>
        <authorList>
            <person name="Patil P.B."/>
            <person name="Rana R."/>
        </authorList>
    </citation>
    <scope>NUCLEOTIDE SEQUENCE</scope>
    <source>
        <strain evidence="8">PPL560</strain>
    </source>
</reference>
<keyword evidence="2" id="KW-0238">DNA-binding</keyword>
<name>A0AAU8I1W1_9XANT</name>
<keyword evidence="4" id="KW-0804">Transcription</keyword>
<dbReference type="GO" id="GO:0003700">
    <property type="term" value="F:DNA-binding transcription factor activity"/>
    <property type="evidence" value="ECO:0007669"/>
    <property type="project" value="InterPro"/>
</dbReference>
<keyword evidence="3" id="KW-0010">Activator</keyword>
<dbReference type="PANTHER" id="PTHR46796">
    <property type="entry name" value="HTH-TYPE TRANSCRIPTIONAL ACTIVATOR RHAS-RELATED"/>
    <property type="match status" value="1"/>
</dbReference>
<dbReference type="PROSITE" id="PS00041">
    <property type="entry name" value="HTH_ARAC_FAMILY_1"/>
    <property type="match status" value="1"/>
</dbReference>
<sequence>MSTRMRQPAACSLGSVSRQRHPQSALRDRHSAPHVDSFVHRPCACTIVPGGTQALLGPFGTMAALRKRALPSPRRIAMTRSAPSARLSRDDPTALFWRDPALPFVESRRACDSRACYRPHLHPTYSIGAVDSGNSLFSGADVGPIALHPGTLVFVPAERVHACNPAPDSAWSYQMLHLEADWLHALREENAGAPTRAAEPIRIVDAPATYTRFCQLNALLFSDVDPGAKEAALIAFIGDHDTAQGMRIEPSCAPAHLAAQLRPALQRLRSAPAADIALQELADLAAMSRSRLIRAFRTLTGMTPHAWQLNARITLARARIRQGTPFADLAQELGFADQAHFQRVFKAHAGVSPGRFRRSPA</sequence>
<accession>A0AAU8I1W1</accession>
<dbReference type="PRINTS" id="PR00032">
    <property type="entry name" value="HTHARAC"/>
</dbReference>
<protein>
    <submittedName>
        <fullName evidence="8">AraC family transcriptional regulator</fullName>
    </submittedName>
</protein>